<keyword evidence="1" id="KW-0812">Transmembrane</keyword>
<dbReference type="PATRIC" id="fig|838561.3.peg.887"/>
<dbReference type="AlphaFoldDB" id="W6ANH1"/>
<dbReference type="HOGENOM" id="CLU_2994432_0_0_14"/>
<gene>
    <name evidence="2" type="ORF">P344_04640</name>
</gene>
<evidence type="ECO:0000256" key="1">
    <source>
        <dbReference type="SAM" id="Phobius"/>
    </source>
</evidence>
<dbReference type="STRING" id="838561.P344_04640"/>
<evidence type="ECO:0000313" key="3">
    <source>
        <dbReference type="Proteomes" id="UP000019260"/>
    </source>
</evidence>
<protein>
    <submittedName>
        <fullName evidence="2">Uncharacterized protein</fullName>
    </submittedName>
</protein>
<feature type="transmembrane region" description="Helical" evidence="1">
    <location>
        <begin position="22"/>
        <end position="40"/>
    </location>
</feature>
<keyword evidence="1" id="KW-1133">Transmembrane helix</keyword>
<proteinExistence type="predicted"/>
<evidence type="ECO:0000313" key="2">
    <source>
        <dbReference type="EMBL" id="AHI58250.1"/>
    </source>
</evidence>
<name>W6ANH1_9MOLU</name>
<dbReference type="EMBL" id="CP006720">
    <property type="protein sequence ID" value="AHI58250.1"/>
    <property type="molecule type" value="Genomic_DNA"/>
</dbReference>
<accession>W6ANH1</accession>
<organism evidence="2 3">
    <name type="scientific">Spiroplasma mirum ATCC 29335</name>
    <dbReference type="NCBI Taxonomy" id="838561"/>
    <lineage>
        <taxon>Bacteria</taxon>
        <taxon>Bacillati</taxon>
        <taxon>Mycoplasmatota</taxon>
        <taxon>Mollicutes</taxon>
        <taxon>Entomoplasmatales</taxon>
        <taxon>Spiroplasmataceae</taxon>
        <taxon>Spiroplasma</taxon>
    </lineage>
</organism>
<reference evidence="2 3" key="1">
    <citation type="submission" date="2013-09" db="EMBL/GenBank/DDBJ databases">
        <title>Complete genome sequence of Spiroplasma mirum suckling mouse cataract agent.</title>
        <authorList>
            <person name="Landry C.A."/>
            <person name="Bastian F.O."/>
            <person name="Thune R.L."/>
        </authorList>
    </citation>
    <scope>NUCLEOTIDE SEQUENCE [LARGE SCALE GENOMIC DNA]</scope>
    <source>
        <strain evidence="2 3">SMCA</strain>
    </source>
</reference>
<keyword evidence="3" id="KW-1185">Reference proteome</keyword>
<dbReference type="Proteomes" id="UP000019260">
    <property type="component" value="Chromosome"/>
</dbReference>
<sequence length="57" mass="6607">MDSKSLEAEIGCLLAKMKGKEIYFILLASFIFLLGGEQYMECVKKPLRFIPLLCHYY</sequence>
<dbReference type="KEGG" id="smia:P344_04640"/>
<keyword evidence="1" id="KW-0472">Membrane</keyword>